<organism evidence="1 2">
    <name type="scientific">Asanoa iriomotensis</name>
    <dbReference type="NCBI Taxonomy" id="234613"/>
    <lineage>
        <taxon>Bacteria</taxon>
        <taxon>Bacillati</taxon>
        <taxon>Actinomycetota</taxon>
        <taxon>Actinomycetes</taxon>
        <taxon>Micromonosporales</taxon>
        <taxon>Micromonosporaceae</taxon>
        <taxon>Asanoa</taxon>
    </lineage>
</organism>
<name>A0ABQ4C8N9_9ACTN</name>
<gene>
    <name evidence="1" type="ORF">Air01nite_52420</name>
</gene>
<accession>A0ABQ4C8N9</accession>
<evidence type="ECO:0008006" key="3">
    <source>
        <dbReference type="Google" id="ProtNLM"/>
    </source>
</evidence>
<keyword evidence="2" id="KW-1185">Reference proteome</keyword>
<comment type="caution">
    <text evidence="1">The sequence shown here is derived from an EMBL/GenBank/DDBJ whole genome shotgun (WGS) entry which is preliminary data.</text>
</comment>
<dbReference type="Proteomes" id="UP000624325">
    <property type="component" value="Unassembled WGS sequence"/>
</dbReference>
<evidence type="ECO:0000313" key="1">
    <source>
        <dbReference type="EMBL" id="GIF59147.1"/>
    </source>
</evidence>
<reference evidence="1 2" key="1">
    <citation type="submission" date="2021-01" db="EMBL/GenBank/DDBJ databases">
        <title>Whole genome shotgun sequence of Asanoa iriomotensis NBRC 100142.</title>
        <authorList>
            <person name="Komaki H."/>
            <person name="Tamura T."/>
        </authorList>
    </citation>
    <scope>NUCLEOTIDE SEQUENCE [LARGE SCALE GENOMIC DNA]</scope>
    <source>
        <strain evidence="1 2">NBRC 100142</strain>
    </source>
</reference>
<protein>
    <recommendedName>
        <fullName evidence="3">NIPSNAP family protein</fullName>
    </recommendedName>
</protein>
<dbReference type="RefSeq" id="WP_203705982.1">
    <property type="nucleotide sequence ID" value="NZ_BAAALU010000003.1"/>
</dbReference>
<evidence type="ECO:0000313" key="2">
    <source>
        <dbReference type="Proteomes" id="UP000624325"/>
    </source>
</evidence>
<dbReference type="EMBL" id="BONC01000042">
    <property type="protein sequence ID" value="GIF59147.1"/>
    <property type="molecule type" value="Genomic_DNA"/>
</dbReference>
<sequence length="203" mass="22409">MFVQIIQGHVRDAGQLKAALDEWVRDISPGAKGWIGSTGGVTDQGEFIGLAKFTDLVSAHRNSERPDQDAWWKRTSQLFDGEVTFHDADNAVTDNPGDGDPHKAGFVQIMQGKGTDHDRAMELLLQDAPEWAAFRPDILGTTACAYGDGEFTVAVYFTNEAEARAGERKQPPPELAQQMAELQKIMIGPPAYYDLHQPWIETP</sequence>
<proteinExistence type="predicted"/>